<evidence type="ECO:0000313" key="4">
    <source>
        <dbReference type="Proteomes" id="UP000242765"/>
    </source>
</evidence>
<comment type="caution">
    <text evidence="3">The sequence shown here is derived from an EMBL/GenBank/DDBJ whole genome shotgun (WGS) entry which is preliminary data.</text>
</comment>
<dbReference type="Proteomes" id="UP000242765">
    <property type="component" value="Unassembled WGS sequence"/>
</dbReference>
<dbReference type="Pfam" id="PF13511">
    <property type="entry name" value="DUF4124"/>
    <property type="match status" value="1"/>
</dbReference>
<feature type="compositionally biased region" description="Low complexity" evidence="1">
    <location>
        <begin position="51"/>
        <end position="69"/>
    </location>
</feature>
<accession>A0A1Y3CQ13</accession>
<evidence type="ECO:0000256" key="1">
    <source>
        <dbReference type="SAM" id="MobiDB-lite"/>
    </source>
</evidence>
<dbReference type="OrthoDB" id="7068596at2"/>
<proteinExistence type="predicted"/>
<feature type="compositionally biased region" description="Low complexity" evidence="1">
    <location>
        <begin position="85"/>
        <end position="98"/>
    </location>
</feature>
<sequence length="98" mass="10502">MLCIATLSSSQSFAKQYYKWTDSKGSTHYTNTPPPKNAKSKSKIDTYGAHSTVTNTPPVTPAPSNSSTAKPQAEQQPHQGHEPVQKAQAESSNASQAQ</sequence>
<name>A0A1Y3CQ13_9GAMM</name>
<protein>
    <recommendedName>
        <fullName evidence="2">DUF4124 domain-containing protein</fullName>
    </recommendedName>
</protein>
<evidence type="ECO:0000313" key="3">
    <source>
        <dbReference type="EMBL" id="OTG67706.1"/>
    </source>
</evidence>
<gene>
    <name evidence="3" type="ORF">B9T28_01875</name>
</gene>
<organism evidence="3 4">
    <name type="scientific">Acinetobacter silvestris</name>
    <dbReference type="NCBI Taxonomy" id="1977882"/>
    <lineage>
        <taxon>Bacteria</taxon>
        <taxon>Pseudomonadati</taxon>
        <taxon>Pseudomonadota</taxon>
        <taxon>Gammaproteobacteria</taxon>
        <taxon>Moraxellales</taxon>
        <taxon>Moraxellaceae</taxon>
        <taxon>Acinetobacter</taxon>
    </lineage>
</organism>
<feature type="region of interest" description="Disordered" evidence="1">
    <location>
        <begin position="22"/>
        <end position="98"/>
    </location>
</feature>
<reference evidence="3 4" key="1">
    <citation type="submission" date="2017-04" db="EMBL/GenBank/DDBJ databases">
        <title>High diversity of culturable Acinetobacter species in natural soil and water ecosystems.</title>
        <authorList>
            <person name="Nemec A."/>
            <person name="Radolfova-Krizova L."/>
        </authorList>
    </citation>
    <scope>NUCLEOTIDE SEQUENCE [LARGE SCALE GENOMIC DNA]</scope>
    <source>
        <strain evidence="3 4">ANC 4999</strain>
    </source>
</reference>
<feature type="domain" description="DUF4124" evidence="2">
    <location>
        <begin position="5"/>
        <end position="57"/>
    </location>
</feature>
<evidence type="ECO:0000259" key="2">
    <source>
        <dbReference type="Pfam" id="PF13511"/>
    </source>
</evidence>
<dbReference type="STRING" id="1977882.B9T28_01875"/>
<keyword evidence="4" id="KW-1185">Reference proteome</keyword>
<dbReference type="EMBL" id="NEGB01000001">
    <property type="protein sequence ID" value="OTG67706.1"/>
    <property type="molecule type" value="Genomic_DNA"/>
</dbReference>
<dbReference type="InterPro" id="IPR025392">
    <property type="entry name" value="DUF4124"/>
</dbReference>
<dbReference type="AlphaFoldDB" id="A0A1Y3CQ13"/>